<dbReference type="SUPFAM" id="SSF52172">
    <property type="entry name" value="CheY-like"/>
    <property type="match status" value="1"/>
</dbReference>
<proteinExistence type="predicted"/>
<evidence type="ECO:0000256" key="6">
    <source>
        <dbReference type="PROSITE-ProRule" id="PRU00169"/>
    </source>
</evidence>
<feature type="domain" description="OmpR/PhoB-type" evidence="9">
    <location>
        <begin position="116"/>
        <end position="216"/>
    </location>
</feature>
<organism evidence="10 11">
    <name type="scientific">Gulosibacter bifidus</name>
    <dbReference type="NCBI Taxonomy" id="272239"/>
    <lineage>
        <taxon>Bacteria</taxon>
        <taxon>Bacillati</taxon>
        <taxon>Actinomycetota</taxon>
        <taxon>Actinomycetes</taxon>
        <taxon>Micrococcales</taxon>
        <taxon>Microbacteriaceae</taxon>
        <taxon>Gulosibacter</taxon>
    </lineage>
</organism>
<keyword evidence="5" id="KW-0804">Transcription</keyword>
<reference evidence="11" key="1">
    <citation type="journal article" date="2019" name="Int. J. Syst. Evol. Microbiol.">
        <title>The Global Catalogue of Microorganisms (GCM) 10K type strain sequencing project: providing services to taxonomists for standard genome sequencing and annotation.</title>
        <authorList>
            <consortium name="The Broad Institute Genomics Platform"/>
            <consortium name="The Broad Institute Genome Sequencing Center for Infectious Disease"/>
            <person name="Wu L."/>
            <person name="Ma J."/>
        </authorList>
    </citation>
    <scope>NUCLEOTIDE SEQUENCE [LARGE SCALE GENOMIC DNA]</scope>
    <source>
        <strain evidence="11">TISTR 1511</strain>
    </source>
</reference>
<dbReference type="Gene3D" id="6.10.250.690">
    <property type="match status" value="1"/>
</dbReference>
<evidence type="ECO:0000313" key="10">
    <source>
        <dbReference type="EMBL" id="MFD2675102.1"/>
    </source>
</evidence>
<evidence type="ECO:0000256" key="5">
    <source>
        <dbReference type="ARBA" id="ARBA00023163"/>
    </source>
</evidence>
<evidence type="ECO:0000313" key="11">
    <source>
        <dbReference type="Proteomes" id="UP001597453"/>
    </source>
</evidence>
<dbReference type="InterPro" id="IPR039420">
    <property type="entry name" value="WalR-like"/>
</dbReference>
<evidence type="ECO:0000256" key="3">
    <source>
        <dbReference type="ARBA" id="ARBA00023015"/>
    </source>
</evidence>
<dbReference type="InterPro" id="IPR001789">
    <property type="entry name" value="Sig_transdc_resp-reg_receiver"/>
</dbReference>
<feature type="DNA-binding region" description="OmpR/PhoB-type" evidence="7">
    <location>
        <begin position="116"/>
        <end position="216"/>
    </location>
</feature>
<evidence type="ECO:0000256" key="7">
    <source>
        <dbReference type="PROSITE-ProRule" id="PRU01091"/>
    </source>
</evidence>
<dbReference type="PANTHER" id="PTHR48111:SF1">
    <property type="entry name" value="TWO-COMPONENT RESPONSE REGULATOR ORR33"/>
    <property type="match status" value="1"/>
</dbReference>
<dbReference type="InterPro" id="IPR001867">
    <property type="entry name" value="OmpR/PhoB-type_DNA-bd"/>
</dbReference>
<protein>
    <submittedName>
        <fullName evidence="10">Response regulator transcription factor</fullName>
    </submittedName>
</protein>
<dbReference type="Gene3D" id="1.10.10.10">
    <property type="entry name" value="Winged helix-like DNA-binding domain superfamily/Winged helix DNA-binding domain"/>
    <property type="match status" value="1"/>
</dbReference>
<dbReference type="CDD" id="cd17574">
    <property type="entry name" value="REC_OmpR"/>
    <property type="match status" value="1"/>
</dbReference>
<evidence type="ECO:0000256" key="4">
    <source>
        <dbReference type="ARBA" id="ARBA00023125"/>
    </source>
</evidence>
<dbReference type="CDD" id="cd00383">
    <property type="entry name" value="trans_reg_C"/>
    <property type="match status" value="1"/>
</dbReference>
<gene>
    <name evidence="10" type="ORF">ACFSUQ_07330</name>
</gene>
<dbReference type="InterPro" id="IPR036388">
    <property type="entry name" value="WH-like_DNA-bd_sf"/>
</dbReference>
<evidence type="ECO:0000259" key="8">
    <source>
        <dbReference type="PROSITE" id="PS50110"/>
    </source>
</evidence>
<evidence type="ECO:0000256" key="2">
    <source>
        <dbReference type="ARBA" id="ARBA00023012"/>
    </source>
</evidence>
<evidence type="ECO:0000259" key="9">
    <source>
        <dbReference type="PROSITE" id="PS51755"/>
    </source>
</evidence>
<dbReference type="SMART" id="SM00448">
    <property type="entry name" value="REC"/>
    <property type="match status" value="1"/>
</dbReference>
<feature type="domain" description="Response regulatory" evidence="8">
    <location>
        <begin position="1"/>
        <end position="111"/>
    </location>
</feature>
<dbReference type="Proteomes" id="UP001597453">
    <property type="component" value="Unassembled WGS sequence"/>
</dbReference>
<dbReference type="Pfam" id="PF00486">
    <property type="entry name" value="Trans_reg_C"/>
    <property type="match status" value="1"/>
</dbReference>
<dbReference type="Gene3D" id="3.40.50.2300">
    <property type="match status" value="1"/>
</dbReference>
<dbReference type="Pfam" id="PF00072">
    <property type="entry name" value="Response_reg"/>
    <property type="match status" value="1"/>
</dbReference>
<feature type="modified residue" description="4-aspartylphosphate" evidence="6">
    <location>
        <position position="47"/>
    </location>
</feature>
<keyword evidence="11" id="KW-1185">Reference proteome</keyword>
<dbReference type="EMBL" id="JBHUNF010000004">
    <property type="protein sequence ID" value="MFD2675102.1"/>
    <property type="molecule type" value="Genomic_DNA"/>
</dbReference>
<dbReference type="PANTHER" id="PTHR48111">
    <property type="entry name" value="REGULATOR OF RPOS"/>
    <property type="match status" value="1"/>
</dbReference>
<dbReference type="PROSITE" id="PS50110">
    <property type="entry name" value="RESPONSE_REGULATORY"/>
    <property type="match status" value="1"/>
</dbReference>
<evidence type="ECO:0000256" key="1">
    <source>
        <dbReference type="ARBA" id="ARBA00022553"/>
    </source>
</evidence>
<keyword evidence="2" id="KW-0902">Two-component regulatory system</keyword>
<name>A0ABW5RM65_9MICO</name>
<keyword evidence="3" id="KW-0805">Transcription regulation</keyword>
<dbReference type="SMART" id="SM00862">
    <property type="entry name" value="Trans_reg_C"/>
    <property type="match status" value="1"/>
</dbReference>
<comment type="caution">
    <text evidence="10">The sequence shown here is derived from an EMBL/GenBank/DDBJ whole genome shotgun (WGS) entry which is preliminary data.</text>
</comment>
<accession>A0ABW5RM65</accession>
<keyword evidence="1 6" id="KW-0597">Phosphoprotein</keyword>
<sequence length="235" mass="26042">MLCIDDELELGAAIVEYLAASGIGATHVTTIDDARPLIQHARLVLLDINLPDGTGFTLCREIREQADIPIIFISARGSDDDQILGLTIGADDYLVKPFSLGLLTAKVKRMLDREQPPTAAFDDGWLRVDPASGRTWINGTEAQLQTLEDRLLQLFVRERGRLITKQDLAEEVWGDPFTSDGSVNVLIRRLRMRIERDPNAPRYIRTVWGRGYLFESPDASAPGPLNAPAPHASRS</sequence>
<dbReference type="InterPro" id="IPR011006">
    <property type="entry name" value="CheY-like_superfamily"/>
</dbReference>
<dbReference type="PROSITE" id="PS51755">
    <property type="entry name" value="OMPR_PHOB"/>
    <property type="match status" value="1"/>
</dbReference>
<keyword evidence="4 7" id="KW-0238">DNA-binding</keyword>